<protein>
    <submittedName>
        <fullName evidence="2">Uncharacterized protein</fullName>
    </submittedName>
</protein>
<dbReference type="EMBL" id="JASPKY010000079">
    <property type="protein sequence ID" value="KAK9739070.1"/>
    <property type="molecule type" value="Genomic_DNA"/>
</dbReference>
<accession>A0AAW1LX93</accession>
<keyword evidence="3" id="KW-1185">Reference proteome</keyword>
<name>A0AAW1LX93_POPJA</name>
<organism evidence="2 3">
    <name type="scientific">Popillia japonica</name>
    <name type="common">Japanese beetle</name>
    <dbReference type="NCBI Taxonomy" id="7064"/>
    <lineage>
        <taxon>Eukaryota</taxon>
        <taxon>Metazoa</taxon>
        <taxon>Ecdysozoa</taxon>
        <taxon>Arthropoda</taxon>
        <taxon>Hexapoda</taxon>
        <taxon>Insecta</taxon>
        <taxon>Pterygota</taxon>
        <taxon>Neoptera</taxon>
        <taxon>Endopterygota</taxon>
        <taxon>Coleoptera</taxon>
        <taxon>Polyphaga</taxon>
        <taxon>Scarabaeiformia</taxon>
        <taxon>Scarabaeidae</taxon>
        <taxon>Rutelinae</taxon>
        <taxon>Popillia</taxon>
    </lineage>
</organism>
<evidence type="ECO:0000256" key="1">
    <source>
        <dbReference type="SAM" id="MobiDB-lite"/>
    </source>
</evidence>
<dbReference type="Proteomes" id="UP001458880">
    <property type="component" value="Unassembled WGS sequence"/>
</dbReference>
<dbReference type="AlphaFoldDB" id="A0AAW1LX93"/>
<evidence type="ECO:0000313" key="2">
    <source>
        <dbReference type="EMBL" id="KAK9739070.1"/>
    </source>
</evidence>
<feature type="compositionally biased region" description="Polar residues" evidence="1">
    <location>
        <begin position="1"/>
        <end position="10"/>
    </location>
</feature>
<gene>
    <name evidence="2" type="ORF">QE152_g9334</name>
</gene>
<proteinExistence type="predicted"/>
<reference evidence="2 3" key="1">
    <citation type="journal article" date="2024" name="BMC Genomics">
        <title>De novo assembly and annotation of Popillia japonica's genome with initial clues to its potential as an invasive pest.</title>
        <authorList>
            <person name="Cucini C."/>
            <person name="Boschi S."/>
            <person name="Funari R."/>
            <person name="Cardaioli E."/>
            <person name="Iannotti N."/>
            <person name="Marturano G."/>
            <person name="Paoli F."/>
            <person name="Bruttini M."/>
            <person name="Carapelli A."/>
            <person name="Frati F."/>
            <person name="Nardi F."/>
        </authorList>
    </citation>
    <scope>NUCLEOTIDE SEQUENCE [LARGE SCALE GENOMIC DNA]</scope>
    <source>
        <strain evidence="2">DMR45628</strain>
    </source>
</reference>
<comment type="caution">
    <text evidence="2">The sequence shown here is derived from an EMBL/GenBank/DDBJ whole genome shotgun (WGS) entry which is preliminary data.</text>
</comment>
<sequence>MNIEANAQQERNNKDYGEGIVNKGNNRSTNKEMDNKTWNLEPSNVECERRRKDIQKQYQEKTDEEVRKLEELWKTFKTILRNVTTEKLSEITTTSTAKARMRIAAPAASTSPIVVGPLIHEMTVFSAASQTDTAECEGGEGRPRIGYGFRDIARYELKEMDDTV</sequence>
<evidence type="ECO:0000313" key="3">
    <source>
        <dbReference type="Proteomes" id="UP001458880"/>
    </source>
</evidence>
<feature type="region of interest" description="Disordered" evidence="1">
    <location>
        <begin position="1"/>
        <end position="41"/>
    </location>
</feature>